<keyword evidence="9 11" id="KW-0325">Glycoprotein</keyword>
<proteinExistence type="inferred from homology"/>
<evidence type="ECO:0000256" key="6">
    <source>
        <dbReference type="ARBA" id="ARBA00022974"/>
    </source>
</evidence>
<evidence type="ECO:0000256" key="4">
    <source>
        <dbReference type="ARBA" id="ARBA00022692"/>
    </source>
</evidence>
<dbReference type="RefSeq" id="XP_029959286.1">
    <property type="nucleotide sequence ID" value="XM_030103426.1"/>
</dbReference>
<name>A0A672GUU7_SALFA</name>
<dbReference type="OrthoDB" id="10044468at2759"/>
<protein>
    <recommendedName>
        <fullName evidence="11">Syndecan</fullName>
    </recommendedName>
</protein>
<dbReference type="OMA" id="LYIEEPG"/>
<reference evidence="16" key="2">
    <citation type="submission" date="2025-08" db="UniProtKB">
        <authorList>
            <consortium name="Ensembl"/>
        </authorList>
    </citation>
    <scope>IDENTIFICATION</scope>
</reference>
<dbReference type="Ensembl" id="ENSSFAT00005021673.1">
    <property type="protein sequence ID" value="ENSSFAP00005020815.1"/>
    <property type="gene ID" value="ENSSFAG00005010864.1"/>
</dbReference>
<feature type="compositionally biased region" description="Basic and acidic residues" evidence="12">
    <location>
        <begin position="180"/>
        <end position="191"/>
    </location>
</feature>
<evidence type="ECO:0000256" key="8">
    <source>
        <dbReference type="ARBA" id="ARBA00023136"/>
    </source>
</evidence>
<dbReference type="PROSITE" id="PS00964">
    <property type="entry name" value="SYNDECAN"/>
    <property type="match status" value="1"/>
</dbReference>
<feature type="compositionally biased region" description="Low complexity" evidence="12">
    <location>
        <begin position="88"/>
        <end position="109"/>
    </location>
</feature>
<organism evidence="16 17">
    <name type="scientific">Salarias fasciatus</name>
    <name type="common">Jewelled blenny</name>
    <name type="synonym">Blennius fasciatus</name>
    <dbReference type="NCBI Taxonomy" id="181472"/>
    <lineage>
        <taxon>Eukaryota</taxon>
        <taxon>Metazoa</taxon>
        <taxon>Chordata</taxon>
        <taxon>Craniata</taxon>
        <taxon>Vertebrata</taxon>
        <taxon>Euteleostomi</taxon>
        <taxon>Actinopterygii</taxon>
        <taxon>Neopterygii</taxon>
        <taxon>Teleostei</taxon>
        <taxon>Neoteleostei</taxon>
        <taxon>Acanthomorphata</taxon>
        <taxon>Ovalentaria</taxon>
        <taxon>Blenniimorphae</taxon>
        <taxon>Blenniiformes</taxon>
        <taxon>Blennioidei</taxon>
        <taxon>Blenniidae</taxon>
        <taxon>Salariinae</taxon>
        <taxon>Salarias</taxon>
    </lineage>
</organism>
<keyword evidence="7 13" id="KW-1133">Transmembrane helix</keyword>
<feature type="region of interest" description="Disordered" evidence="12">
    <location>
        <begin position="38"/>
        <end position="65"/>
    </location>
</feature>
<feature type="transmembrane region" description="Helical" evidence="13">
    <location>
        <begin position="223"/>
        <end position="247"/>
    </location>
</feature>
<evidence type="ECO:0000313" key="16">
    <source>
        <dbReference type="Ensembl" id="ENSSFAP00005020815.1"/>
    </source>
</evidence>
<feature type="chain" id="PRO_5025493339" description="Syndecan" evidence="14">
    <location>
        <begin position="24"/>
        <end position="279"/>
    </location>
</feature>
<dbReference type="Pfam" id="PF01034">
    <property type="entry name" value="Syndecan"/>
    <property type="match status" value="1"/>
</dbReference>
<dbReference type="Proteomes" id="UP000472267">
    <property type="component" value="Chromosome 11"/>
</dbReference>
<dbReference type="GO" id="GO:0009986">
    <property type="term" value="C:cell surface"/>
    <property type="evidence" value="ECO:0007669"/>
    <property type="project" value="TreeGrafter"/>
</dbReference>
<evidence type="ECO:0000313" key="17">
    <source>
        <dbReference type="Proteomes" id="UP000472267"/>
    </source>
</evidence>
<feature type="compositionally biased region" description="Basic and acidic residues" evidence="12">
    <location>
        <begin position="110"/>
        <end position="127"/>
    </location>
</feature>
<keyword evidence="8 13" id="KW-0472">Membrane</keyword>
<dbReference type="InParanoid" id="A0A672GUU7"/>
<reference evidence="16" key="3">
    <citation type="submission" date="2025-09" db="UniProtKB">
        <authorList>
            <consortium name="Ensembl"/>
        </authorList>
    </citation>
    <scope>IDENTIFICATION</scope>
</reference>
<keyword evidence="5 14" id="KW-0732">Signal</keyword>
<evidence type="ECO:0000256" key="9">
    <source>
        <dbReference type="ARBA" id="ARBA00023180"/>
    </source>
</evidence>
<sequence>MKNMWLLLVVLSTGLLSEKLVSSQLSVSTTDDLYIEGHTSGGLPIDDEDGEDDGSGSGSGDYDFNIPDEELVKRFLNISNTSPLQPQPTAGSAPSPPTTAATSPEASVTVKDKETTLPDSNGKKEEEVLNVGPTADSLTPPKSPTPVSSVTTPEKTSRSTIGVAEESDLDNSVERNAPTTKKDVPTKKVDNEIDVPSGRGGRLFDAHSPKPVASENPWERIEVLAAVIACGVVGFLCAVFLLALLAYRMKKKDEGSYDLGDNKLSSTAYHKAPTKEFYA</sequence>
<feature type="region of interest" description="Disordered" evidence="12">
    <location>
        <begin position="80"/>
        <end position="212"/>
    </location>
</feature>
<dbReference type="InterPro" id="IPR030479">
    <property type="entry name" value="Syndecan_CS"/>
</dbReference>
<dbReference type="PANTHER" id="PTHR10915">
    <property type="entry name" value="SYNDECAN"/>
    <property type="match status" value="1"/>
</dbReference>
<evidence type="ECO:0000256" key="3">
    <source>
        <dbReference type="ARBA" id="ARBA00010241"/>
    </source>
</evidence>
<comment type="similarity">
    <text evidence="3">Belongs to the neurexin family.</text>
</comment>
<evidence type="ECO:0000256" key="7">
    <source>
        <dbReference type="ARBA" id="ARBA00022989"/>
    </source>
</evidence>
<comment type="function">
    <text evidence="11">Cell surface proteoglycan.</text>
</comment>
<evidence type="ECO:0000256" key="2">
    <source>
        <dbReference type="ARBA" id="ARBA00005343"/>
    </source>
</evidence>
<accession>A0A672GUU7</accession>
<dbReference type="GO" id="GO:0016477">
    <property type="term" value="P:cell migration"/>
    <property type="evidence" value="ECO:0007669"/>
    <property type="project" value="TreeGrafter"/>
</dbReference>
<comment type="subcellular location">
    <subcellularLocation>
        <location evidence="1 11">Membrane</location>
        <topology evidence="1 11">Single-pass type I membrane protein</topology>
    </subcellularLocation>
</comment>
<feature type="compositionally biased region" description="Low complexity" evidence="12">
    <location>
        <begin position="137"/>
        <end position="154"/>
    </location>
</feature>
<keyword evidence="10 11" id="KW-0357">Heparan sulfate</keyword>
<evidence type="ECO:0000256" key="1">
    <source>
        <dbReference type="ARBA" id="ARBA00004479"/>
    </source>
</evidence>
<feature type="signal peptide" evidence="14">
    <location>
        <begin position="1"/>
        <end position="23"/>
    </location>
</feature>
<reference evidence="16" key="1">
    <citation type="submission" date="2019-06" db="EMBL/GenBank/DDBJ databases">
        <authorList>
            <consortium name="Wellcome Sanger Institute Data Sharing"/>
        </authorList>
    </citation>
    <scope>NUCLEOTIDE SEQUENCE [LARGE SCALE GENOMIC DNA]</scope>
</reference>
<keyword evidence="4 11" id="KW-0812">Transmembrane</keyword>
<evidence type="ECO:0000256" key="14">
    <source>
        <dbReference type="SAM" id="SignalP"/>
    </source>
</evidence>
<dbReference type="GO" id="GO:0016020">
    <property type="term" value="C:membrane"/>
    <property type="evidence" value="ECO:0007669"/>
    <property type="project" value="UniProtKB-SubCell"/>
</dbReference>
<evidence type="ECO:0000256" key="13">
    <source>
        <dbReference type="SAM" id="Phobius"/>
    </source>
</evidence>
<dbReference type="PANTHER" id="PTHR10915:SF6">
    <property type="entry name" value="SYNDECAN-2"/>
    <property type="match status" value="1"/>
</dbReference>
<feature type="compositionally biased region" description="Acidic residues" evidence="12">
    <location>
        <begin position="45"/>
        <end position="54"/>
    </location>
</feature>
<dbReference type="GeneID" id="115397209"/>
<dbReference type="InterPro" id="IPR001050">
    <property type="entry name" value="Syndecan"/>
</dbReference>
<feature type="domain" description="Syndecan/Neurexin" evidence="15">
    <location>
        <begin position="218"/>
        <end position="277"/>
    </location>
</feature>
<evidence type="ECO:0000256" key="11">
    <source>
        <dbReference type="RuleBase" id="RU000649"/>
    </source>
</evidence>
<evidence type="ECO:0000259" key="15">
    <source>
        <dbReference type="Pfam" id="PF01034"/>
    </source>
</evidence>
<gene>
    <name evidence="16" type="primary">LOC115397209</name>
</gene>
<comment type="similarity">
    <text evidence="2 11">Belongs to the syndecan proteoglycan family.</text>
</comment>
<dbReference type="InterPro" id="IPR027789">
    <property type="entry name" value="Syndecan/Neurexin_dom"/>
</dbReference>
<evidence type="ECO:0000256" key="5">
    <source>
        <dbReference type="ARBA" id="ARBA00022729"/>
    </source>
</evidence>
<evidence type="ECO:0000256" key="12">
    <source>
        <dbReference type="SAM" id="MobiDB-lite"/>
    </source>
</evidence>
<dbReference type="AlphaFoldDB" id="A0A672GUU7"/>
<keyword evidence="6 11" id="KW-0654">Proteoglycan</keyword>
<evidence type="ECO:0000256" key="10">
    <source>
        <dbReference type="ARBA" id="ARBA00023207"/>
    </source>
</evidence>
<keyword evidence="17" id="KW-1185">Reference proteome</keyword>